<proteinExistence type="inferred from homology"/>
<feature type="domain" description="PIN" evidence="7">
    <location>
        <begin position="2"/>
        <end position="116"/>
    </location>
</feature>
<dbReference type="Proteomes" id="UP001152308">
    <property type="component" value="Unassembled WGS sequence"/>
</dbReference>
<dbReference type="InterPro" id="IPR029060">
    <property type="entry name" value="PIN-like_dom_sf"/>
</dbReference>
<protein>
    <recommendedName>
        <fullName evidence="6">Ribonuclease VapC</fullName>
        <shortName evidence="6">RNase VapC</shortName>
        <ecNumber evidence="6">3.1.-.-</ecNumber>
    </recommendedName>
    <alternativeName>
        <fullName evidence="6">Toxin VapC</fullName>
    </alternativeName>
</protein>
<dbReference type="InterPro" id="IPR022907">
    <property type="entry name" value="VapC_family"/>
</dbReference>
<accession>A0AAX3TAX6</accession>
<dbReference type="InterPro" id="IPR002716">
    <property type="entry name" value="PIN_dom"/>
</dbReference>
<keyword evidence="1 6" id="KW-1277">Toxin-antitoxin system</keyword>
<comment type="function">
    <text evidence="6">Toxic component of a toxin-antitoxin (TA) system. An RNase.</text>
</comment>
<keyword evidence="4 6" id="KW-0378">Hydrolase</keyword>
<keyword evidence="2 6" id="KW-0540">Nuclease</keyword>
<evidence type="ECO:0000313" key="9">
    <source>
        <dbReference type="EMBL" id="WFP25966.1"/>
    </source>
</evidence>
<dbReference type="GO" id="GO:0090729">
    <property type="term" value="F:toxin activity"/>
    <property type="evidence" value="ECO:0007669"/>
    <property type="project" value="UniProtKB-KW"/>
</dbReference>
<evidence type="ECO:0000256" key="3">
    <source>
        <dbReference type="ARBA" id="ARBA00022723"/>
    </source>
</evidence>
<feature type="binding site" evidence="6">
    <location>
        <position position="5"/>
    </location>
    <ligand>
        <name>Mg(2+)</name>
        <dbReference type="ChEBI" id="CHEBI:18420"/>
    </ligand>
</feature>
<evidence type="ECO:0000256" key="6">
    <source>
        <dbReference type="HAMAP-Rule" id="MF_00265"/>
    </source>
</evidence>
<evidence type="ECO:0000256" key="5">
    <source>
        <dbReference type="ARBA" id="ARBA00022842"/>
    </source>
</evidence>
<organism evidence="9 11">
    <name type="scientific">Gordonia hongkongensis</name>
    <dbReference type="NCBI Taxonomy" id="1701090"/>
    <lineage>
        <taxon>Bacteria</taxon>
        <taxon>Bacillati</taxon>
        <taxon>Actinomycetota</taxon>
        <taxon>Actinomycetes</taxon>
        <taxon>Mycobacteriales</taxon>
        <taxon>Gordoniaceae</taxon>
        <taxon>Gordonia</taxon>
    </lineage>
</organism>
<dbReference type="EMBL" id="CP121270">
    <property type="protein sequence ID" value="WFP25966.1"/>
    <property type="molecule type" value="Genomic_DNA"/>
</dbReference>
<comment type="cofactor">
    <cofactor evidence="6">
        <name>Mg(2+)</name>
        <dbReference type="ChEBI" id="CHEBI:18420"/>
    </cofactor>
</comment>
<dbReference type="GO" id="GO:0004540">
    <property type="term" value="F:RNA nuclease activity"/>
    <property type="evidence" value="ECO:0007669"/>
    <property type="project" value="InterPro"/>
</dbReference>
<evidence type="ECO:0000313" key="11">
    <source>
        <dbReference type="Proteomes" id="UP001213504"/>
    </source>
</evidence>
<dbReference type="RefSeq" id="WP_137810536.1">
    <property type="nucleotide sequence ID" value="NZ_CP121270.1"/>
</dbReference>
<dbReference type="HAMAP" id="MF_00265">
    <property type="entry name" value="VapC_Nob1"/>
    <property type="match status" value="1"/>
</dbReference>
<dbReference type="AlphaFoldDB" id="A0AAX3TAX6"/>
<sequence>MIYLDTSAMVKLVVREAETAPLIEWFALRPGVPTVTSALGRVELMRTALRDGSPGLHERARDLLDALDVIPLSAAVIDIAESIGPSSLRSLDALHLASATVIRAEMTAFVAYDQRLTAGASALGYPVVAPGAEL</sequence>
<reference evidence="8" key="1">
    <citation type="journal article" date="2022" name="Data Brief">
        <title>Draft genome sequence data of Gordonia hongkongensis strain EUFUS-Z928 isolated from the octocoral Eunicea fusca.</title>
        <authorList>
            <person name="Sanchez-Suarez J."/>
            <person name="Diaz L."/>
            <person name="Melo-Bolivar J."/>
            <person name="Villamil L."/>
        </authorList>
    </citation>
    <scope>NUCLEOTIDE SEQUENCE</scope>
    <source>
        <strain evidence="8">EUFUS-Z928</strain>
    </source>
</reference>
<dbReference type="EC" id="3.1.-.-" evidence="6"/>
<dbReference type="Proteomes" id="UP001213504">
    <property type="component" value="Chromosome"/>
</dbReference>
<dbReference type="GO" id="GO:0000287">
    <property type="term" value="F:magnesium ion binding"/>
    <property type="evidence" value="ECO:0007669"/>
    <property type="project" value="UniProtKB-UniRule"/>
</dbReference>
<reference evidence="9" key="3">
    <citation type="submission" date="2023-04" db="EMBL/GenBank/DDBJ databases">
        <title>Complete genome sequence of a phthalic acid esters degrading bacterial strain.</title>
        <authorList>
            <person name="Weng L."/>
            <person name="Jia Y."/>
            <person name="Ren L."/>
        </authorList>
    </citation>
    <scope>NUCLEOTIDE SEQUENCE</scope>
    <source>
        <strain evidence="9">RL-LY01</strain>
    </source>
</reference>
<keyword evidence="3 6" id="KW-0479">Metal-binding</keyword>
<feature type="binding site" evidence="6">
    <location>
        <position position="92"/>
    </location>
    <ligand>
        <name>Mg(2+)</name>
        <dbReference type="ChEBI" id="CHEBI:18420"/>
    </ligand>
</feature>
<dbReference type="GO" id="GO:0016787">
    <property type="term" value="F:hydrolase activity"/>
    <property type="evidence" value="ECO:0007669"/>
    <property type="project" value="UniProtKB-KW"/>
</dbReference>
<dbReference type="SUPFAM" id="SSF88723">
    <property type="entry name" value="PIN domain-like"/>
    <property type="match status" value="1"/>
</dbReference>
<evidence type="ECO:0000256" key="4">
    <source>
        <dbReference type="ARBA" id="ARBA00022801"/>
    </source>
</evidence>
<evidence type="ECO:0000256" key="2">
    <source>
        <dbReference type="ARBA" id="ARBA00022722"/>
    </source>
</evidence>
<evidence type="ECO:0000313" key="10">
    <source>
        <dbReference type="Proteomes" id="UP001152308"/>
    </source>
</evidence>
<gene>
    <name evidence="6" type="primary">vapC</name>
    <name evidence="8" type="ORF">L2299_02010</name>
    <name evidence="9" type="ORF">P9A14_05510</name>
</gene>
<reference evidence="8" key="2">
    <citation type="submission" date="2022-01" db="EMBL/GenBank/DDBJ databases">
        <authorList>
            <person name="Sanchez-Suarez J."/>
            <person name="Villamil L."/>
            <person name="Diaz L.E."/>
        </authorList>
    </citation>
    <scope>NUCLEOTIDE SEQUENCE</scope>
    <source>
        <strain evidence="8">EUFUS-Z928</strain>
    </source>
</reference>
<name>A0AAX3TAX6_9ACTN</name>
<evidence type="ECO:0000259" key="7">
    <source>
        <dbReference type="Pfam" id="PF01850"/>
    </source>
</evidence>
<evidence type="ECO:0000256" key="1">
    <source>
        <dbReference type="ARBA" id="ARBA00022649"/>
    </source>
</evidence>
<keyword evidence="10" id="KW-1185">Reference proteome</keyword>
<dbReference type="CDD" id="cd09874">
    <property type="entry name" value="PIN_MT3492-like"/>
    <property type="match status" value="1"/>
</dbReference>
<comment type="similarity">
    <text evidence="6">Belongs to the PINc/VapC protein family.</text>
</comment>
<dbReference type="Pfam" id="PF01850">
    <property type="entry name" value="PIN"/>
    <property type="match status" value="1"/>
</dbReference>
<keyword evidence="5 6" id="KW-0460">Magnesium</keyword>
<dbReference type="EMBL" id="JAKJLQ010000001">
    <property type="protein sequence ID" value="MDF6099819.1"/>
    <property type="molecule type" value="Genomic_DNA"/>
</dbReference>
<dbReference type="Gene3D" id="3.40.50.1010">
    <property type="entry name" value="5'-nuclease"/>
    <property type="match status" value="1"/>
</dbReference>
<evidence type="ECO:0000313" key="8">
    <source>
        <dbReference type="EMBL" id="MDF6099819.1"/>
    </source>
</evidence>
<keyword evidence="6" id="KW-0800">Toxin</keyword>